<keyword evidence="2" id="KW-0732">Signal</keyword>
<accession>A0ABZ2RTW5</accession>
<keyword evidence="4" id="KW-1185">Reference proteome</keyword>
<evidence type="ECO:0008006" key="5">
    <source>
        <dbReference type="Google" id="ProtNLM"/>
    </source>
</evidence>
<evidence type="ECO:0000313" key="4">
    <source>
        <dbReference type="Proteomes" id="UP001460679"/>
    </source>
</evidence>
<evidence type="ECO:0000256" key="1">
    <source>
        <dbReference type="SAM" id="Coils"/>
    </source>
</evidence>
<organism evidence="3 4">
    <name type="scientific">[Mycoplasma] gypis</name>
    <dbReference type="NCBI Taxonomy" id="92404"/>
    <lineage>
        <taxon>Bacteria</taxon>
        <taxon>Bacillati</taxon>
        <taxon>Mycoplasmatota</taxon>
        <taxon>Mycoplasmoidales</taxon>
        <taxon>Metamycoplasmataceae</taxon>
        <taxon>Metamycoplasma</taxon>
    </lineage>
</organism>
<feature type="chain" id="PRO_5045742261" description="Lipoprotein" evidence="2">
    <location>
        <begin position="25"/>
        <end position="462"/>
    </location>
</feature>
<evidence type="ECO:0000313" key="3">
    <source>
        <dbReference type="EMBL" id="WXL28554.1"/>
    </source>
</evidence>
<feature type="coiled-coil region" evidence="1">
    <location>
        <begin position="53"/>
        <end position="99"/>
    </location>
</feature>
<gene>
    <name evidence="3" type="ORF">WG616_00785</name>
</gene>
<reference evidence="3" key="1">
    <citation type="submission" date="2024-03" db="EMBL/GenBank/DDBJ databases">
        <title>Complete genome sequence of Mycoplasma gypis type strain B1/T1.</title>
        <authorList>
            <person name="Spergser J."/>
        </authorList>
    </citation>
    <scope>NUCLEOTIDE SEQUENCE [LARGE SCALE GENOMIC DNA]</scope>
    <source>
        <strain evidence="3">B1/T1</strain>
    </source>
</reference>
<sequence length="462" mass="56057">MKKNHKFLFKSMLFLAGVSCISLPFVSMSCKNTEKEKQEYKKSFVSFWEKQVVQAFNENNSFYEQNKQQLQNKKLKGYLEQLKSKIDSYVNDWNEMKNEELKSKSSNFNFQKITNFSNNVKNVTDKFQQLVNLSKDIVDTSDFYEQHYSKLLNNDLKKYYKRFSEEIEKYINSFFEYKVNQTNDVSSWSNNWNDKESIKTFYKDITEWTNDYKSDSWLVFDTKDSFNADNYNKITPYIEVEKNKFGIFKFDYVNEYMFKKLANVLNITDKELRQDFTDEELKQTEANMHLYYDIVKKYIPQLINKNWSTQQKALALSKFLMVKNNYNTTNYKKNYHFLGMKENEFSEFNCQGISEFLYIAFDILGYQDIYLNNHYYKVKDNSYLEHINFSIKENDVDYVVDTTFGDRMDNWDNNWIWKDNNNWNSYETNKQTFKESVFAPKTQWMQLHNFYWKSDVTRIERK</sequence>
<dbReference type="Proteomes" id="UP001460679">
    <property type="component" value="Chromosome"/>
</dbReference>
<dbReference type="PROSITE" id="PS51257">
    <property type="entry name" value="PROKAR_LIPOPROTEIN"/>
    <property type="match status" value="1"/>
</dbReference>
<evidence type="ECO:0000256" key="2">
    <source>
        <dbReference type="SAM" id="SignalP"/>
    </source>
</evidence>
<dbReference type="RefSeq" id="WP_205498827.1">
    <property type="nucleotide sequence ID" value="NZ_CP148066.1"/>
</dbReference>
<feature type="signal peptide" evidence="2">
    <location>
        <begin position="1"/>
        <end position="24"/>
    </location>
</feature>
<proteinExistence type="predicted"/>
<protein>
    <recommendedName>
        <fullName evidence="5">Lipoprotein</fullName>
    </recommendedName>
</protein>
<dbReference type="EMBL" id="CP148066">
    <property type="protein sequence ID" value="WXL28554.1"/>
    <property type="molecule type" value="Genomic_DNA"/>
</dbReference>
<name>A0ABZ2RTW5_9BACT</name>
<keyword evidence="1" id="KW-0175">Coiled coil</keyword>